<dbReference type="Pfam" id="PF07238">
    <property type="entry name" value="PilZ"/>
    <property type="match status" value="1"/>
</dbReference>
<dbReference type="SUPFAM" id="SSF141371">
    <property type="entry name" value="PilZ domain-like"/>
    <property type="match status" value="1"/>
</dbReference>
<accession>A0A7X5UXK0</accession>
<protein>
    <recommendedName>
        <fullName evidence="1">PilZ domain-containing protein</fullName>
    </recommendedName>
</protein>
<sequence length="316" mass="34700">MRQGLASSTIFSLSAEPPGTQLLAEPGEHAAFDSAFLAGETGRLACAIRKLSAVGAMLQLDDEVVEEEGLRLELANGQSLPGRIAWTEQGSAGFLFDLPIDVIGTLARNLAALPAERRSVPRVELHQTICVRRGNQVEFTRSRNLSQGGCGFETDIALQLGDLVQINFDGLRPLDGAVKWSQGNLAGVAFDEDLPWQVLMPWLRQVQQTPSHHTRVAMMHEPTGLIPDKQAIRLDAPARVREGVRWWNVKLRAITPQLVEFETRAPFATGAQLWISLPNIGGGPASVIETDDRHRFLCEFRLPLKQHDLGRIAGRS</sequence>
<comment type="caution">
    <text evidence="2">The sequence shown here is derived from an EMBL/GenBank/DDBJ whole genome shotgun (WGS) entry which is preliminary data.</text>
</comment>
<dbReference type="Proteomes" id="UP000564677">
    <property type="component" value="Unassembled WGS sequence"/>
</dbReference>
<dbReference type="RefSeq" id="WP_167298531.1">
    <property type="nucleotide sequence ID" value="NZ_JAASQV010000001.1"/>
</dbReference>
<gene>
    <name evidence="2" type="ORF">FHR20_001065</name>
</gene>
<dbReference type="InterPro" id="IPR009875">
    <property type="entry name" value="PilZ_domain"/>
</dbReference>
<keyword evidence="3" id="KW-1185">Reference proteome</keyword>
<reference evidence="2 3" key="1">
    <citation type="submission" date="2020-03" db="EMBL/GenBank/DDBJ databases">
        <title>Genomic Encyclopedia of Type Strains, Phase IV (KMG-IV): sequencing the most valuable type-strain genomes for metagenomic binning, comparative biology and taxonomic classification.</title>
        <authorList>
            <person name="Goeker M."/>
        </authorList>
    </citation>
    <scope>NUCLEOTIDE SEQUENCE [LARGE SCALE GENOMIC DNA]</scope>
    <source>
        <strain evidence="2 3">DSM 4733</strain>
    </source>
</reference>
<proteinExistence type="predicted"/>
<dbReference type="AlphaFoldDB" id="A0A7X5UXK0"/>
<feature type="domain" description="PilZ" evidence="1">
    <location>
        <begin position="116"/>
        <end position="193"/>
    </location>
</feature>
<evidence type="ECO:0000313" key="3">
    <source>
        <dbReference type="Proteomes" id="UP000564677"/>
    </source>
</evidence>
<dbReference type="GO" id="GO:0035438">
    <property type="term" value="F:cyclic-di-GMP binding"/>
    <property type="evidence" value="ECO:0007669"/>
    <property type="project" value="InterPro"/>
</dbReference>
<name>A0A7X5UXK0_9SPHN</name>
<evidence type="ECO:0000259" key="1">
    <source>
        <dbReference type="Pfam" id="PF07238"/>
    </source>
</evidence>
<evidence type="ECO:0000313" key="2">
    <source>
        <dbReference type="EMBL" id="NIJ64134.1"/>
    </source>
</evidence>
<organism evidence="2 3">
    <name type="scientific">Sphingomonas leidyi</name>
    <dbReference type="NCBI Taxonomy" id="68569"/>
    <lineage>
        <taxon>Bacteria</taxon>
        <taxon>Pseudomonadati</taxon>
        <taxon>Pseudomonadota</taxon>
        <taxon>Alphaproteobacteria</taxon>
        <taxon>Sphingomonadales</taxon>
        <taxon>Sphingomonadaceae</taxon>
        <taxon>Sphingomonas</taxon>
    </lineage>
</organism>
<dbReference type="EMBL" id="JAASQV010000001">
    <property type="protein sequence ID" value="NIJ64134.1"/>
    <property type="molecule type" value="Genomic_DNA"/>
</dbReference>